<organism evidence="13 14">
    <name type="scientific">Candidatus Collierbacteria bacterium GW2011_GWA2_42_17</name>
    <dbReference type="NCBI Taxonomy" id="1618378"/>
    <lineage>
        <taxon>Bacteria</taxon>
        <taxon>Candidatus Collieribacteriota</taxon>
    </lineage>
</organism>
<gene>
    <name evidence="13" type="ORF">UV06_C0002G0076</name>
</gene>
<evidence type="ECO:0000256" key="4">
    <source>
        <dbReference type="ARBA" id="ARBA00022670"/>
    </source>
</evidence>
<dbReference type="EMBL" id="LCDA01000002">
    <property type="protein sequence ID" value="KKS43174.1"/>
    <property type="molecule type" value="Genomic_DNA"/>
</dbReference>
<evidence type="ECO:0000313" key="13">
    <source>
        <dbReference type="EMBL" id="KKS43174.1"/>
    </source>
</evidence>
<dbReference type="CDD" id="cd06163">
    <property type="entry name" value="S2P-M50_PDZ_RseP-like"/>
    <property type="match status" value="1"/>
</dbReference>
<dbReference type="InterPro" id="IPR004387">
    <property type="entry name" value="Pept_M50_Zn"/>
</dbReference>
<feature type="transmembrane region" description="Helical" evidence="11">
    <location>
        <begin position="6"/>
        <end position="28"/>
    </location>
</feature>
<dbReference type="Gene3D" id="2.30.42.10">
    <property type="match status" value="1"/>
</dbReference>
<evidence type="ECO:0000259" key="12">
    <source>
        <dbReference type="Pfam" id="PF02163"/>
    </source>
</evidence>
<reference evidence="13 14" key="1">
    <citation type="journal article" date="2015" name="Nature">
        <title>rRNA introns, odd ribosomes, and small enigmatic genomes across a large radiation of phyla.</title>
        <authorList>
            <person name="Brown C.T."/>
            <person name="Hug L.A."/>
            <person name="Thomas B.C."/>
            <person name="Sharon I."/>
            <person name="Castelle C.J."/>
            <person name="Singh A."/>
            <person name="Wilkins M.J."/>
            <person name="Williams K.H."/>
            <person name="Banfield J.F."/>
        </authorList>
    </citation>
    <scope>NUCLEOTIDE SEQUENCE [LARGE SCALE GENOMIC DNA]</scope>
</reference>
<dbReference type="Pfam" id="PF02163">
    <property type="entry name" value="Peptidase_M50"/>
    <property type="match status" value="1"/>
</dbReference>
<keyword evidence="5 11" id="KW-0812">Transmembrane</keyword>
<evidence type="ECO:0000256" key="7">
    <source>
        <dbReference type="ARBA" id="ARBA00022833"/>
    </source>
</evidence>
<keyword evidence="8 11" id="KW-1133">Transmembrane helix</keyword>
<dbReference type="GO" id="GO:0006508">
    <property type="term" value="P:proteolysis"/>
    <property type="evidence" value="ECO:0007669"/>
    <property type="project" value="UniProtKB-KW"/>
</dbReference>
<feature type="transmembrane region" description="Helical" evidence="11">
    <location>
        <begin position="89"/>
        <end position="118"/>
    </location>
</feature>
<evidence type="ECO:0000256" key="6">
    <source>
        <dbReference type="ARBA" id="ARBA00022801"/>
    </source>
</evidence>
<feature type="transmembrane region" description="Helical" evidence="11">
    <location>
        <begin position="333"/>
        <end position="351"/>
    </location>
</feature>
<comment type="subcellular location">
    <subcellularLocation>
        <location evidence="2">Membrane</location>
        <topology evidence="2">Multi-pass membrane protein</topology>
    </subcellularLocation>
</comment>
<evidence type="ECO:0000256" key="9">
    <source>
        <dbReference type="ARBA" id="ARBA00023049"/>
    </source>
</evidence>
<dbReference type="InterPro" id="IPR036034">
    <property type="entry name" value="PDZ_sf"/>
</dbReference>
<dbReference type="PANTHER" id="PTHR42837">
    <property type="entry name" value="REGULATOR OF SIGMA-E PROTEASE RSEP"/>
    <property type="match status" value="1"/>
</dbReference>
<dbReference type="PANTHER" id="PTHR42837:SF2">
    <property type="entry name" value="MEMBRANE METALLOPROTEASE ARASP2, CHLOROPLASTIC-RELATED"/>
    <property type="match status" value="1"/>
</dbReference>
<keyword evidence="10 11" id="KW-0472">Membrane</keyword>
<name>A0A0G0Z336_9BACT</name>
<evidence type="ECO:0000256" key="3">
    <source>
        <dbReference type="ARBA" id="ARBA00007931"/>
    </source>
</evidence>
<keyword evidence="7" id="KW-0862">Zinc</keyword>
<dbReference type="SUPFAM" id="SSF50156">
    <property type="entry name" value="PDZ domain-like"/>
    <property type="match status" value="1"/>
</dbReference>
<dbReference type="Proteomes" id="UP000033854">
    <property type="component" value="Unassembled WGS sequence"/>
</dbReference>
<evidence type="ECO:0000256" key="1">
    <source>
        <dbReference type="ARBA" id="ARBA00001947"/>
    </source>
</evidence>
<evidence type="ECO:0000256" key="10">
    <source>
        <dbReference type="ARBA" id="ARBA00023136"/>
    </source>
</evidence>
<comment type="similarity">
    <text evidence="3">Belongs to the peptidase M50B family.</text>
</comment>
<sequence length="360" mass="39537">MQLIVFILMLSVLILIHEMGHFLMARLFKMRVEEFGIGLPPRAKSLFKHRGILFSLNWLPLGGFVKLYGEDMENPEQATSPEAFFNKPMWQRAAVLLSGVMMNFILGVVVFGIVYSYLGIPTKTDKVIIVEVAKDSPAAIAGVEVDSLVKKIVSGKKEVSFVGIDEFVKQIDSLKGKEVEIVLEDKSGVEKTVKITPRVSPPEGQGALGVALSSVEMKKYPLWQMPFRGVVVGLSEAWGWGKEIAGNLKMIVVNLITGKGLPKDVSGPVGIYQVSKEVYRVGWVAVLQFMGILSINLAILNVMPFPALDGGRVAFLGVEKIIGKKKKNMIEGYVNTGGMIFLLGLMVLITVKDVIKLFVK</sequence>
<proteinExistence type="inferred from homology"/>
<comment type="caution">
    <text evidence="13">The sequence shown here is derived from an EMBL/GenBank/DDBJ whole genome shotgun (WGS) entry which is preliminary data.</text>
</comment>
<evidence type="ECO:0000256" key="5">
    <source>
        <dbReference type="ARBA" id="ARBA00022692"/>
    </source>
</evidence>
<keyword evidence="4 13" id="KW-0645">Protease</keyword>
<evidence type="ECO:0000256" key="2">
    <source>
        <dbReference type="ARBA" id="ARBA00004141"/>
    </source>
</evidence>
<feature type="transmembrane region" description="Helical" evidence="11">
    <location>
        <begin position="281"/>
        <end position="303"/>
    </location>
</feature>
<keyword evidence="6" id="KW-0378">Hydrolase</keyword>
<dbReference type="AlphaFoldDB" id="A0A0G0Z336"/>
<accession>A0A0G0Z336</accession>
<dbReference type="GO" id="GO:0016020">
    <property type="term" value="C:membrane"/>
    <property type="evidence" value="ECO:0007669"/>
    <property type="project" value="UniProtKB-SubCell"/>
</dbReference>
<evidence type="ECO:0000313" key="14">
    <source>
        <dbReference type="Proteomes" id="UP000033854"/>
    </source>
</evidence>
<dbReference type="InterPro" id="IPR008915">
    <property type="entry name" value="Peptidase_M50"/>
</dbReference>
<evidence type="ECO:0000256" key="11">
    <source>
        <dbReference type="SAM" id="Phobius"/>
    </source>
</evidence>
<keyword evidence="9 13" id="KW-0482">Metalloprotease</keyword>
<dbReference type="GO" id="GO:0004222">
    <property type="term" value="F:metalloendopeptidase activity"/>
    <property type="evidence" value="ECO:0007669"/>
    <property type="project" value="InterPro"/>
</dbReference>
<protein>
    <submittedName>
        <fullName evidence="13">Membrane-associated zinc metalloprotease</fullName>
    </submittedName>
</protein>
<feature type="domain" description="Peptidase M50" evidence="12">
    <location>
        <begin position="6"/>
        <end position="344"/>
    </location>
</feature>
<evidence type="ECO:0000256" key="8">
    <source>
        <dbReference type="ARBA" id="ARBA00022989"/>
    </source>
</evidence>
<comment type="cofactor">
    <cofactor evidence="1">
        <name>Zn(2+)</name>
        <dbReference type="ChEBI" id="CHEBI:29105"/>
    </cofactor>
</comment>